<evidence type="ECO:0000256" key="1">
    <source>
        <dbReference type="SAM" id="Phobius"/>
    </source>
</evidence>
<keyword evidence="3" id="KW-1185">Reference proteome</keyword>
<name>A0A563VTM6_9CYAN</name>
<proteinExistence type="predicted"/>
<organism evidence="2 3">
    <name type="scientific">Hyella patelloides LEGE 07179</name>
    <dbReference type="NCBI Taxonomy" id="945734"/>
    <lineage>
        <taxon>Bacteria</taxon>
        <taxon>Bacillati</taxon>
        <taxon>Cyanobacteriota</taxon>
        <taxon>Cyanophyceae</taxon>
        <taxon>Pleurocapsales</taxon>
        <taxon>Hyellaceae</taxon>
        <taxon>Hyella</taxon>
    </lineage>
</organism>
<keyword evidence="1" id="KW-0812">Transmembrane</keyword>
<evidence type="ECO:0000313" key="2">
    <source>
        <dbReference type="EMBL" id="VEP14832.1"/>
    </source>
</evidence>
<evidence type="ECO:0008006" key="4">
    <source>
        <dbReference type="Google" id="ProtNLM"/>
    </source>
</evidence>
<feature type="transmembrane region" description="Helical" evidence="1">
    <location>
        <begin position="12"/>
        <end position="35"/>
    </location>
</feature>
<protein>
    <recommendedName>
        <fullName evidence="4">Integral membrane protein</fullName>
    </recommendedName>
</protein>
<feature type="transmembrane region" description="Helical" evidence="1">
    <location>
        <begin position="138"/>
        <end position="158"/>
    </location>
</feature>
<accession>A0A563VTM6</accession>
<dbReference type="AlphaFoldDB" id="A0A563VTM6"/>
<dbReference type="OrthoDB" id="156858at2"/>
<dbReference type="EMBL" id="CAACVJ010000212">
    <property type="protein sequence ID" value="VEP14832.1"/>
    <property type="molecule type" value="Genomic_DNA"/>
</dbReference>
<feature type="transmembrane region" description="Helical" evidence="1">
    <location>
        <begin position="86"/>
        <end position="108"/>
    </location>
</feature>
<dbReference type="Proteomes" id="UP000320055">
    <property type="component" value="Unassembled WGS sequence"/>
</dbReference>
<sequence>MAKLTVKQKHWLLSAHIIFAALWTGTVLSMFLLSWTNKQSNNPEVLYALHSAVNLLDEYVVIPAATGSVLTATFLCWLTNYGFMKFWWVISKWFLTISLVVFGTFWLYPWSNTAEEIAQEQGLSAFSDRVYSLDIQGVFFGAAVQAILLVVIIGISVIKPWGRQKIINHK</sequence>
<dbReference type="RefSeq" id="WP_144865170.1">
    <property type="nucleotide sequence ID" value="NZ_LR213789.1"/>
</dbReference>
<reference evidence="2 3" key="1">
    <citation type="submission" date="2019-01" db="EMBL/GenBank/DDBJ databases">
        <authorList>
            <person name="Brito A."/>
        </authorList>
    </citation>
    <scope>NUCLEOTIDE SEQUENCE [LARGE SCALE GENOMIC DNA]</scope>
    <source>
        <strain evidence="2">1</strain>
    </source>
</reference>
<gene>
    <name evidence="2" type="ORF">H1P_290041</name>
</gene>
<feature type="transmembrane region" description="Helical" evidence="1">
    <location>
        <begin position="59"/>
        <end position="79"/>
    </location>
</feature>
<keyword evidence="1" id="KW-1133">Transmembrane helix</keyword>
<evidence type="ECO:0000313" key="3">
    <source>
        <dbReference type="Proteomes" id="UP000320055"/>
    </source>
</evidence>
<dbReference type="InterPro" id="IPR018729">
    <property type="entry name" value="DUF2269_transmembrane"/>
</dbReference>
<keyword evidence="1" id="KW-0472">Membrane</keyword>
<dbReference type="Pfam" id="PF10027">
    <property type="entry name" value="DUF2269"/>
    <property type="match status" value="1"/>
</dbReference>